<dbReference type="STRING" id="680026.AB733_09870"/>
<dbReference type="Pfam" id="PF10975">
    <property type="entry name" value="DUF2802"/>
    <property type="match status" value="1"/>
</dbReference>
<evidence type="ECO:0000313" key="3">
    <source>
        <dbReference type="Proteomes" id="UP000240481"/>
    </source>
</evidence>
<dbReference type="EMBL" id="PYLZ01000001">
    <property type="protein sequence ID" value="PSW26595.1"/>
    <property type="molecule type" value="Genomic_DNA"/>
</dbReference>
<sequence length="143" mass="16338">MLNLVMQWLPLGISLIALVLLFVLLGRERKARLALEAKFSAMELVAKNARQQHESLTKQFNELRVGTMGMSQKMAEIAEHQEALADRQSEISMQDPDGRLYSRANKMVELGADINELMEECDLPKAEAELLMRLQQISQTRRR</sequence>
<comment type="caution">
    <text evidence="2">The sequence shown here is derived from an EMBL/GenBank/DDBJ whole genome shotgun (WGS) entry which is preliminary data.</text>
</comment>
<dbReference type="InterPro" id="IPR021244">
    <property type="entry name" value="DUF2802"/>
</dbReference>
<keyword evidence="3" id="KW-1185">Reference proteome</keyword>
<accession>A0A0J8VBC8</accession>
<dbReference type="Proteomes" id="UP000240481">
    <property type="component" value="Unassembled WGS sequence"/>
</dbReference>
<feature type="transmembrane region" description="Helical" evidence="1">
    <location>
        <begin position="6"/>
        <end position="25"/>
    </location>
</feature>
<organism evidence="2 3">
    <name type="scientific">Photobacterium swingsii</name>
    <dbReference type="NCBI Taxonomy" id="680026"/>
    <lineage>
        <taxon>Bacteria</taxon>
        <taxon>Pseudomonadati</taxon>
        <taxon>Pseudomonadota</taxon>
        <taxon>Gammaproteobacteria</taxon>
        <taxon>Vibrionales</taxon>
        <taxon>Vibrionaceae</taxon>
        <taxon>Photobacterium</taxon>
    </lineage>
</organism>
<proteinExistence type="predicted"/>
<reference evidence="2 3" key="1">
    <citation type="submission" date="2018-01" db="EMBL/GenBank/DDBJ databases">
        <title>Whole genome sequencing of Histamine producing bacteria.</title>
        <authorList>
            <person name="Butler K."/>
        </authorList>
    </citation>
    <scope>NUCLEOTIDE SEQUENCE [LARGE SCALE GENOMIC DNA]</scope>
    <source>
        <strain evidence="2 3">DSM 24669</strain>
    </source>
</reference>
<keyword evidence="1" id="KW-0812">Transmembrane</keyword>
<dbReference type="OrthoDB" id="5600183at2"/>
<gene>
    <name evidence="2" type="ORF">C9I94_01005</name>
</gene>
<keyword evidence="1" id="KW-1133">Transmembrane helix</keyword>
<evidence type="ECO:0000313" key="2">
    <source>
        <dbReference type="EMBL" id="PSW26595.1"/>
    </source>
</evidence>
<dbReference type="AlphaFoldDB" id="A0A0J8VBC8"/>
<keyword evidence="1" id="KW-0472">Membrane</keyword>
<name>A0A0J8VBC8_9GAMM</name>
<protein>
    <submittedName>
        <fullName evidence="2">DUF2802 domain-containing protein</fullName>
    </submittedName>
</protein>
<dbReference type="RefSeq" id="WP_048898625.1">
    <property type="nucleotide sequence ID" value="NZ_AP024852.1"/>
</dbReference>
<evidence type="ECO:0000256" key="1">
    <source>
        <dbReference type="SAM" id="Phobius"/>
    </source>
</evidence>